<dbReference type="Proteomes" id="UP001153076">
    <property type="component" value="Unassembled WGS sequence"/>
</dbReference>
<evidence type="ECO:0000313" key="3">
    <source>
        <dbReference type="EMBL" id="KAJ8438559.1"/>
    </source>
</evidence>
<gene>
    <name evidence="3" type="ORF">Cgig2_024648</name>
</gene>
<keyword evidence="4" id="KW-1185">Reference proteome</keyword>
<dbReference type="PANTHER" id="PTHR33232">
    <property type="entry name" value="PROTEIN SIEVE ELEMENT OCCLUSION B-LIKE"/>
    <property type="match status" value="1"/>
</dbReference>
<dbReference type="InterPro" id="IPR027944">
    <property type="entry name" value="SEO_C"/>
</dbReference>
<feature type="domain" description="Sieve element occlusion N-terminal" evidence="1">
    <location>
        <begin position="23"/>
        <end position="309"/>
    </location>
</feature>
<sequence length="706" mass="81126">MSIVNVPARRQRFRGDRHLFSSSDDTAMLNQLRATHAPDGRDIDVKPLLRIIEDIFDCATPTVHSSVQGVQAQTDALDDKTFRAGYGDIVELLSYTINRISCEISCKCSGSGDAHATTMAIFNMVTNYTWDAKVVLALAAFAVYYGEFWLVAQLFPTNSLAKSVAILKQLPEIMERSDALKPKYEAISNLIRAMINVTKCIVEFNELPQQYITPDTPAYESTAALIPTAAYWIIRSIVACTSQIMGLITMSHEYLSSTTEAWELSSLAHKVSNIYEHLRKQLELCYQHINEKKHIEAYQMLIRLFETPHIDNMKILRALIYSKDDQLPLYDGTSKKRVSLDVLRRKNVLLLISDLDLSHEELSILDQMYQESRQHPTRAESQYEVVWLPVVDRSTPWMEQKQQQFEALQSMMPWYSVCHPSLLDPAVIRYIKEVWHFNKKPLLVVLDPQGRVANPNALHMMWIWGSMAFPFTTAREEALWRDETWRIELLADAVEPMIFQWMQEGKYICLYGGENMVWIQRFTVTMHAVAQEARIPLEMLYVGKSDLKEKVRKNNATIAAQGLSHILPDETLVWYFWVRLESMWHSKVQNRRSVENDPIMQEIVTMLSYDASDQGWAVISRGPAEMAKAKGDVLLTCLNEFDNWRADVEPKGFIQALMDYLQKIQTPHHCNRLILPGTTGTIPEKVVCAECGRPMEKYIMYRCCTD</sequence>
<comment type="caution">
    <text evidence="3">The sequence shown here is derived from an EMBL/GenBank/DDBJ whole genome shotgun (WGS) entry which is preliminary data.</text>
</comment>
<dbReference type="PANTHER" id="PTHR33232:SF20">
    <property type="entry name" value="PROTEIN SIEVE ELEMENT OCCLUSION B-LIKE"/>
    <property type="match status" value="1"/>
</dbReference>
<dbReference type="InterPro" id="IPR039299">
    <property type="entry name" value="SEOA"/>
</dbReference>
<protein>
    <recommendedName>
        <fullName evidence="5">Protein SIEVE ELEMENT OCCLUSION B-like</fullName>
    </recommendedName>
</protein>
<feature type="domain" description="Sieve element occlusion C-terminal" evidence="2">
    <location>
        <begin position="475"/>
        <end position="705"/>
    </location>
</feature>
<name>A0A9Q1K7Z0_9CARY</name>
<evidence type="ECO:0000313" key="4">
    <source>
        <dbReference type="Proteomes" id="UP001153076"/>
    </source>
</evidence>
<evidence type="ECO:0000259" key="2">
    <source>
        <dbReference type="Pfam" id="PF14577"/>
    </source>
</evidence>
<dbReference type="OrthoDB" id="1854460at2759"/>
<reference evidence="3" key="1">
    <citation type="submission" date="2022-04" db="EMBL/GenBank/DDBJ databases">
        <title>Carnegiea gigantea Genome sequencing and assembly v2.</title>
        <authorList>
            <person name="Copetti D."/>
            <person name="Sanderson M.J."/>
            <person name="Burquez A."/>
            <person name="Wojciechowski M.F."/>
        </authorList>
    </citation>
    <scope>NUCLEOTIDE SEQUENCE</scope>
    <source>
        <strain evidence="3">SGP5-SGP5p</strain>
        <tissue evidence="3">Aerial part</tissue>
    </source>
</reference>
<organism evidence="3 4">
    <name type="scientific">Carnegiea gigantea</name>
    <dbReference type="NCBI Taxonomy" id="171969"/>
    <lineage>
        <taxon>Eukaryota</taxon>
        <taxon>Viridiplantae</taxon>
        <taxon>Streptophyta</taxon>
        <taxon>Embryophyta</taxon>
        <taxon>Tracheophyta</taxon>
        <taxon>Spermatophyta</taxon>
        <taxon>Magnoliopsida</taxon>
        <taxon>eudicotyledons</taxon>
        <taxon>Gunneridae</taxon>
        <taxon>Pentapetalae</taxon>
        <taxon>Caryophyllales</taxon>
        <taxon>Cactineae</taxon>
        <taxon>Cactaceae</taxon>
        <taxon>Cactoideae</taxon>
        <taxon>Echinocereeae</taxon>
        <taxon>Carnegiea</taxon>
    </lineage>
</organism>
<proteinExistence type="predicted"/>
<dbReference type="EMBL" id="JAKOGI010000250">
    <property type="protein sequence ID" value="KAJ8438559.1"/>
    <property type="molecule type" value="Genomic_DNA"/>
</dbReference>
<dbReference type="Pfam" id="PF14577">
    <property type="entry name" value="SEO_C"/>
    <property type="match status" value="1"/>
</dbReference>
<evidence type="ECO:0008006" key="5">
    <source>
        <dbReference type="Google" id="ProtNLM"/>
    </source>
</evidence>
<accession>A0A9Q1K7Z0</accession>
<dbReference type="Pfam" id="PF14576">
    <property type="entry name" value="SEO_N"/>
    <property type="match status" value="1"/>
</dbReference>
<dbReference type="AlphaFoldDB" id="A0A9Q1K7Z0"/>
<dbReference type="InterPro" id="IPR027942">
    <property type="entry name" value="SEO_N"/>
</dbReference>
<evidence type="ECO:0000259" key="1">
    <source>
        <dbReference type="Pfam" id="PF14576"/>
    </source>
</evidence>
<dbReference type="GO" id="GO:0010088">
    <property type="term" value="P:phloem development"/>
    <property type="evidence" value="ECO:0007669"/>
    <property type="project" value="InterPro"/>
</dbReference>